<sequence length="63" mass="6539">FRKENTVPNISFASSLALNLDGRGRPGPPSSSPALAMLEPDCGRRGFAAAPEEEAGTASHCLL</sequence>
<keyword evidence="2" id="KW-1185">Reference proteome</keyword>
<protein>
    <submittedName>
        <fullName evidence="1">Uncharacterized protein</fullName>
    </submittedName>
</protein>
<organism evidence="1 2">
    <name type="scientific">Trichoglossum hirsutum</name>
    <dbReference type="NCBI Taxonomy" id="265104"/>
    <lineage>
        <taxon>Eukaryota</taxon>
        <taxon>Fungi</taxon>
        <taxon>Dikarya</taxon>
        <taxon>Ascomycota</taxon>
        <taxon>Pezizomycotina</taxon>
        <taxon>Geoglossomycetes</taxon>
        <taxon>Geoglossales</taxon>
        <taxon>Geoglossaceae</taxon>
        <taxon>Trichoglossum</taxon>
    </lineage>
</organism>
<proteinExistence type="predicted"/>
<evidence type="ECO:0000313" key="1">
    <source>
        <dbReference type="EMBL" id="KAH0548648.1"/>
    </source>
</evidence>
<name>A0A9P8I5P1_9PEZI</name>
<reference evidence="1" key="1">
    <citation type="submission" date="2021-03" db="EMBL/GenBank/DDBJ databases">
        <title>Comparative genomics and phylogenomic investigation of the class Geoglossomycetes provide insights into ecological specialization and systematics.</title>
        <authorList>
            <person name="Melie T."/>
            <person name="Pirro S."/>
            <person name="Miller A.N."/>
            <person name="Quandt A."/>
        </authorList>
    </citation>
    <scope>NUCLEOTIDE SEQUENCE</scope>
    <source>
        <strain evidence="1">CAQ_001_2017</strain>
    </source>
</reference>
<evidence type="ECO:0000313" key="2">
    <source>
        <dbReference type="Proteomes" id="UP000750711"/>
    </source>
</evidence>
<dbReference type="EMBL" id="JAGHQM010002448">
    <property type="protein sequence ID" value="KAH0548648.1"/>
    <property type="molecule type" value="Genomic_DNA"/>
</dbReference>
<accession>A0A9P8I5P1</accession>
<comment type="caution">
    <text evidence="1">The sequence shown here is derived from an EMBL/GenBank/DDBJ whole genome shotgun (WGS) entry which is preliminary data.</text>
</comment>
<dbReference type="Proteomes" id="UP000750711">
    <property type="component" value="Unassembled WGS sequence"/>
</dbReference>
<dbReference type="AlphaFoldDB" id="A0A9P8I5P1"/>
<gene>
    <name evidence="1" type="ORF">GP486_007807</name>
</gene>
<feature type="non-terminal residue" evidence="1">
    <location>
        <position position="1"/>
    </location>
</feature>